<feature type="region of interest" description="Disordered" evidence="8">
    <location>
        <begin position="704"/>
        <end position="786"/>
    </location>
</feature>
<dbReference type="PANTHER" id="PTHR31845:SF39">
    <property type="entry name" value="TRANSCRIPTION FACTOR PBCR-RELATED"/>
    <property type="match status" value="1"/>
</dbReference>
<evidence type="ECO:0000313" key="10">
    <source>
        <dbReference type="EMBL" id="WEW59007.1"/>
    </source>
</evidence>
<keyword evidence="5" id="KW-0238">DNA-binding</keyword>
<dbReference type="GO" id="GO:0000981">
    <property type="term" value="F:DNA-binding transcription factor activity, RNA polymerase II-specific"/>
    <property type="evidence" value="ECO:0007669"/>
    <property type="project" value="InterPro"/>
</dbReference>
<dbReference type="CDD" id="cd12148">
    <property type="entry name" value="fungal_TF_MHR"/>
    <property type="match status" value="1"/>
</dbReference>
<evidence type="ECO:0000256" key="8">
    <source>
        <dbReference type="SAM" id="MobiDB-lite"/>
    </source>
</evidence>
<feature type="compositionally biased region" description="Low complexity" evidence="8">
    <location>
        <begin position="167"/>
        <end position="187"/>
    </location>
</feature>
<gene>
    <name evidence="10" type="ORF">PRK78_004475</name>
</gene>
<evidence type="ECO:0000313" key="11">
    <source>
        <dbReference type="Proteomes" id="UP001219355"/>
    </source>
</evidence>
<evidence type="ECO:0000256" key="7">
    <source>
        <dbReference type="ARBA" id="ARBA00023242"/>
    </source>
</evidence>
<name>A0AAF0IJK1_9EURO</name>
<evidence type="ECO:0000256" key="5">
    <source>
        <dbReference type="ARBA" id="ARBA00023125"/>
    </source>
</evidence>
<keyword evidence="11" id="KW-1185">Reference proteome</keyword>
<evidence type="ECO:0000259" key="9">
    <source>
        <dbReference type="PROSITE" id="PS50048"/>
    </source>
</evidence>
<dbReference type="InterPro" id="IPR007219">
    <property type="entry name" value="XnlR_reg_dom"/>
</dbReference>
<keyword evidence="2" id="KW-0479">Metal-binding</keyword>
<feature type="compositionally biased region" description="Basic and acidic residues" evidence="8">
    <location>
        <begin position="57"/>
        <end position="69"/>
    </location>
</feature>
<feature type="region of interest" description="Disordered" evidence="8">
    <location>
        <begin position="1"/>
        <end position="69"/>
    </location>
</feature>
<dbReference type="SUPFAM" id="SSF57701">
    <property type="entry name" value="Zn2/Cys6 DNA-binding domain"/>
    <property type="match status" value="1"/>
</dbReference>
<feature type="compositionally biased region" description="Polar residues" evidence="8">
    <location>
        <begin position="734"/>
        <end position="786"/>
    </location>
</feature>
<dbReference type="GO" id="GO:0008270">
    <property type="term" value="F:zinc ion binding"/>
    <property type="evidence" value="ECO:0007669"/>
    <property type="project" value="InterPro"/>
</dbReference>
<accession>A0AAF0IJK1</accession>
<keyword evidence="7" id="KW-0539">Nucleus</keyword>
<keyword evidence="6" id="KW-0804">Transcription</keyword>
<dbReference type="Gene3D" id="4.10.240.10">
    <property type="entry name" value="Zn(2)-C6 fungal-type DNA-binding domain"/>
    <property type="match status" value="1"/>
</dbReference>
<protein>
    <recommendedName>
        <fullName evidence="9">Zn(2)-C6 fungal-type domain-containing protein</fullName>
    </recommendedName>
</protein>
<dbReference type="GO" id="GO:0005634">
    <property type="term" value="C:nucleus"/>
    <property type="evidence" value="ECO:0007669"/>
    <property type="project" value="UniProtKB-SubCell"/>
</dbReference>
<feature type="region of interest" description="Disordered" evidence="8">
    <location>
        <begin position="135"/>
        <end position="196"/>
    </location>
</feature>
<dbReference type="SMART" id="SM00066">
    <property type="entry name" value="GAL4"/>
    <property type="match status" value="1"/>
</dbReference>
<dbReference type="GO" id="GO:0001216">
    <property type="term" value="F:DNA-binding transcription activator activity"/>
    <property type="evidence" value="ECO:0007669"/>
    <property type="project" value="UniProtKB-ARBA"/>
</dbReference>
<dbReference type="GO" id="GO:0000976">
    <property type="term" value="F:transcription cis-regulatory region binding"/>
    <property type="evidence" value="ECO:0007669"/>
    <property type="project" value="TreeGrafter"/>
</dbReference>
<organism evidence="10 11">
    <name type="scientific">Emydomyces testavorans</name>
    <dbReference type="NCBI Taxonomy" id="2070801"/>
    <lineage>
        <taxon>Eukaryota</taxon>
        <taxon>Fungi</taxon>
        <taxon>Dikarya</taxon>
        <taxon>Ascomycota</taxon>
        <taxon>Pezizomycotina</taxon>
        <taxon>Eurotiomycetes</taxon>
        <taxon>Eurotiomycetidae</taxon>
        <taxon>Onygenales</taxon>
        <taxon>Nannizziopsiaceae</taxon>
        <taxon>Emydomyces</taxon>
    </lineage>
</organism>
<dbReference type="Proteomes" id="UP001219355">
    <property type="component" value="Chromosome 2"/>
</dbReference>
<keyword evidence="4" id="KW-0805">Transcription regulation</keyword>
<feature type="domain" description="Zn(2)-C6 fungal-type" evidence="9">
    <location>
        <begin position="70"/>
        <end position="104"/>
    </location>
</feature>
<dbReference type="Pfam" id="PF04082">
    <property type="entry name" value="Fungal_trans"/>
    <property type="match status" value="1"/>
</dbReference>
<dbReference type="Pfam" id="PF00172">
    <property type="entry name" value="Zn_clus"/>
    <property type="match status" value="1"/>
</dbReference>
<dbReference type="PROSITE" id="PS00463">
    <property type="entry name" value="ZN2_CY6_FUNGAL_1"/>
    <property type="match status" value="1"/>
</dbReference>
<dbReference type="PROSITE" id="PS50048">
    <property type="entry name" value="ZN2_CY6_FUNGAL_2"/>
    <property type="match status" value="1"/>
</dbReference>
<dbReference type="FunFam" id="4.10.240.10:FF:000003">
    <property type="entry name" value="C6 transcription factor (Leu3)"/>
    <property type="match status" value="1"/>
</dbReference>
<feature type="compositionally biased region" description="Low complexity" evidence="8">
    <location>
        <begin position="8"/>
        <end position="19"/>
    </location>
</feature>
<evidence type="ECO:0000256" key="3">
    <source>
        <dbReference type="ARBA" id="ARBA00022833"/>
    </source>
</evidence>
<dbReference type="PANTHER" id="PTHR31845">
    <property type="entry name" value="FINGER DOMAIN PROTEIN, PUTATIVE-RELATED"/>
    <property type="match status" value="1"/>
</dbReference>
<dbReference type="GO" id="GO:0006351">
    <property type="term" value="P:DNA-templated transcription"/>
    <property type="evidence" value="ECO:0007669"/>
    <property type="project" value="InterPro"/>
</dbReference>
<evidence type="ECO:0000256" key="6">
    <source>
        <dbReference type="ARBA" id="ARBA00023163"/>
    </source>
</evidence>
<dbReference type="InterPro" id="IPR036864">
    <property type="entry name" value="Zn2-C6_fun-type_DNA-bd_sf"/>
</dbReference>
<dbReference type="CDD" id="cd00067">
    <property type="entry name" value="GAL4"/>
    <property type="match status" value="1"/>
</dbReference>
<dbReference type="EMBL" id="CP120628">
    <property type="protein sequence ID" value="WEW59007.1"/>
    <property type="molecule type" value="Genomic_DNA"/>
</dbReference>
<reference evidence="10" key="1">
    <citation type="submission" date="2023-03" db="EMBL/GenBank/DDBJ databases">
        <title>Emydomyces testavorans Genome Sequence.</title>
        <authorList>
            <person name="Hoyer L."/>
        </authorList>
    </citation>
    <scope>NUCLEOTIDE SEQUENCE</scope>
    <source>
        <strain evidence="10">16-2883</strain>
    </source>
</reference>
<evidence type="ECO:0000256" key="2">
    <source>
        <dbReference type="ARBA" id="ARBA00022723"/>
    </source>
</evidence>
<dbReference type="InterPro" id="IPR001138">
    <property type="entry name" value="Zn2Cys6_DnaBD"/>
</dbReference>
<keyword evidence="3" id="KW-0862">Zinc</keyword>
<evidence type="ECO:0000256" key="1">
    <source>
        <dbReference type="ARBA" id="ARBA00004123"/>
    </source>
</evidence>
<comment type="subcellular location">
    <subcellularLocation>
        <location evidence="1">Nucleus</location>
    </subcellularLocation>
</comment>
<dbReference type="InterPro" id="IPR051089">
    <property type="entry name" value="prtT"/>
</dbReference>
<sequence length="888" mass="98975">MEARQHVPPSAQSASSTSSAPPPHAPSQHHHQSPDSHYSNQSPPNGDGAASRGVDIASHDPLADLKRPRACETCRQLKVRCDPDPDHPDGSCKRCAKANRRCIVTVPSRKRQKKADSRVAELERRIDALTASLQASRAQNSVGEQLEAPSRRTSEQEGPGGRWLGHFASRNNSSSAPRSNRSSSFAPTAFAGTKRNHSGEFKRGFLSPLLAPLPAREKSPFGDGPTIADHAAIYGGNKGEWPSLYSTFDTVPKPRVENEFRDVIDRAIVDVETATKAFDRYVNDMAPTAPFVVFSPGTTMSEVRRTRPILFLSILSVSVAVFRPQLQMLLQNEIHRIFADRVLVRGEKSLELVQALLIATIWYNPPEHFEELKFYQFIHTAAVMGVDIGMNRKTKANSKTLGMWKELFGNKTPIVDAESLEARRAWLGCYSMAVNCSMSLRRPLFIRWQSYNDESIEMLKNSPDALPSDKSLIQWVKLAHIGEDVSFQFSMDDPTTNVSITDPKIQYALKGFERQLEDWRKEVPPEAYSPSMEHYEHILNVYMHEIGMHVDHNIDDFKPPFLGEIGEEGQVDLGTAAHVDALTACLTSAHRSFQLFCSIDHRDLLCLPTMQFVRTTYASVALVKLFSLAISSGSKLNHIFNPADFKVEYFLDKLMHHLRACGDTDGGRRGAKFALMVAMLKSWYMRSKDKRQPLMVPAFFRPKDSADSDSDSLKMTSTNAAPTPLHVLSEVATGRSSDTNSKQENIQQTQVPQASQSNALRGSPVTMHSNSDTIHSSQPVSTTRPIVSDACTTAPSIFMTPYMNQQMGLSSIPASHHAITAEYQPTYSQRESFPQGPEAMDDTGQQQQDLWLQGFLPDADLNLALAFQGNVWDDDFFPFSFEWSDKTF</sequence>
<proteinExistence type="predicted"/>
<dbReference type="AlphaFoldDB" id="A0AAF0IJK1"/>
<evidence type="ECO:0000256" key="4">
    <source>
        <dbReference type="ARBA" id="ARBA00023015"/>
    </source>
</evidence>